<reference evidence="1 2" key="1">
    <citation type="submission" date="2016-02" db="EMBL/GenBank/DDBJ databases">
        <title>Complete genome sequence of Halocynthiibacter arcticus PAMC 20958t from arctic marine sediment.</title>
        <authorList>
            <person name="Lee Y.M."/>
            <person name="Baek K."/>
            <person name="Lee H.K."/>
            <person name="Shin S.C."/>
        </authorList>
    </citation>
    <scope>NUCLEOTIDE SEQUENCE [LARGE SCALE GENOMIC DNA]</scope>
    <source>
        <strain evidence="1">PAMC 20958</strain>
    </source>
</reference>
<organism evidence="1 2">
    <name type="scientific">Falsihalocynthiibacter arcticus</name>
    <dbReference type="NCBI Taxonomy" id="1579316"/>
    <lineage>
        <taxon>Bacteria</taxon>
        <taxon>Pseudomonadati</taxon>
        <taxon>Pseudomonadota</taxon>
        <taxon>Alphaproteobacteria</taxon>
        <taxon>Rhodobacterales</taxon>
        <taxon>Roseobacteraceae</taxon>
        <taxon>Falsihalocynthiibacter</taxon>
    </lineage>
</organism>
<evidence type="ECO:0008006" key="3">
    <source>
        <dbReference type="Google" id="ProtNLM"/>
    </source>
</evidence>
<proteinExistence type="predicted"/>
<keyword evidence="2" id="KW-1185">Reference proteome</keyword>
<sequence>MIVGDAAAWLSAGRSLPDDPSLHYVSFDEMSQRLLESFEPDIILTPLLGQGFDALDLAVILEQYKYKGRFRALCPKLPNPDLVMREIQSLCPSVDFDLFVVDDSDPRRLN</sequence>
<dbReference type="STRING" id="1579316.RC74_16635"/>
<evidence type="ECO:0000313" key="2">
    <source>
        <dbReference type="Proteomes" id="UP000070371"/>
    </source>
</evidence>
<gene>
    <name evidence="1" type="ORF">RC74_16635</name>
</gene>
<dbReference type="KEGG" id="hat:RC74_16635"/>
<evidence type="ECO:0000313" key="1">
    <source>
        <dbReference type="EMBL" id="AML52673.1"/>
    </source>
</evidence>
<dbReference type="EMBL" id="CP014327">
    <property type="protein sequence ID" value="AML52673.1"/>
    <property type="molecule type" value="Genomic_DNA"/>
</dbReference>
<dbReference type="AlphaFoldDB" id="A0A126V310"/>
<dbReference type="Proteomes" id="UP000070371">
    <property type="component" value="Chromosome"/>
</dbReference>
<name>A0A126V310_9RHOB</name>
<accession>A0A126V310</accession>
<protein>
    <recommendedName>
        <fullName evidence="3">Response regulatory domain-containing protein</fullName>
    </recommendedName>
</protein>